<comment type="caution">
    <text evidence="2">The sequence shown here is derived from an EMBL/GenBank/DDBJ whole genome shotgun (WGS) entry which is preliminary data.</text>
</comment>
<dbReference type="EMBL" id="JASCZI010182715">
    <property type="protein sequence ID" value="MED6188474.1"/>
    <property type="molecule type" value="Genomic_DNA"/>
</dbReference>
<keyword evidence="3" id="KW-1185">Reference proteome</keyword>
<gene>
    <name evidence="2" type="ORF">PIB30_086282</name>
</gene>
<dbReference type="Proteomes" id="UP001341840">
    <property type="component" value="Unassembled WGS sequence"/>
</dbReference>
<feature type="region of interest" description="Disordered" evidence="1">
    <location>
        <begin position="1"/>
        <end position="63"/>
    </location>
</feature>
<protein>
    <submittedName>
        <fullName evidence="2">Uncharacterized protein</fullName>
    </submittedName>
</protein>
<evidence type="ECO:0000313" key="2">
    <source>
        <dbReference type="EMBL" id="MED6188474.1"/>
    </source>
</evidence>
<feature type="non-terminal residue" evidence="2">
    <location>
        <position position="1"/>
    </location>
</feature>
<name>A0ABU6WT29_9FABA</name>
<evidence type="ECO:0000313" key="3">
    <source>
        <dbReference type="Proteomes" id="UP001341840"/>
    </source>
</evidence>
<reference evidence="2 3" key="1">
    <citation type="journal article" date="2023" name="Plants (Basel)">
        <title>Bridging the Gap: Combining Genomics and Transcriptomics Approaches to Understand Stylosanthes scabra, an Orphan Legume from the Brazilian Caatinga.</title>
        <authorList>
            <person name="Ferreira-Neto J.R.C."/>
            <person name="da Silva M.D."/>
            <person name="Binneck E."/>
            <person name="de Melo N.F."/>
            <person name="da Silva R.H."/>
            <person name="de Melo A.L.T.M."/>
            <person name="Pandolfi V."/>
            <person name="Bustamante F.O."/>
            <person name="Brasileiro-Vidal A.C."/>
            <person name="Benko-Iseppon A.M."/>
        </authorList>
    </citation>
    <scope>NUCLEOTIDE SEQUENCE [LARGE SCALE GENOMIC DNA]</scope>
    <source>
        <tissue evidence="2">Leaves</tissue>
    </source>
</reference>
<proteinExistence type="predicted"/>
<organism evidence="2 3">
    <name type="scientific">Stylosanthes scabra</name>
    <dbReference type="NCBI Taxonomy" id="79078"/>
    <lineage>
        <taxon>Eukaryota</taxon>
        <taxon>Viridiplantae</taxon>
        <taxon>Streptophyta</taxon>
        <taxon>Embryophyta</taxon>
        <taxon>Tracheophyta</taxon>
        <taxon>Spermatophyta</taxon>
        <taxon>Magnoliopsida</taxon>
        <taxon>eudicotyledons</taxon>
        <taxon>Gunneridae</taxon>
        <taxon>Pentapetalae</taxon>
        <taxon>rosids</taxon>
        <taxon>fabids</taxon>
        <taxon>Fabales</taxon>
        <taxon>Fabaceae</taxon>
        <taxon>Papilionoideae</taxon>
        <taxon>50 kb inversion clade</taxon>
        <taxon>dalbergioids sensu lato</taxon>
        <taxon>Dalbergieae</taxon>
        <taxon>Pterocarpus clade</taxon>
        <taxon>Stylosanthes</taxon>
    </lineage>
</organism>
<sequence>SAVRCRKGVGGGQRAGADRGDARGDKGSRALYRESREWKPRDGDDGSDGGAMVRENRGVPNWG</sequence>
<evidence type="ECO:0000256" key="1">
    <source>
        <dbReference type="SAM" id="MobiDB-lite"/>
    </source>
</evidence>
<accession>A0ABU6WT29</accession>
<feature type="compositionally biased region" description="Basic and acidic residues" evidence="1">
    <location>
        <begin position="16"/>
        <end position="44"/>
    </location>
</feature>